<evidence type="ECO:0000313" key="1">
    <source>
        <dbReference type="EMBL" id="QDT01598.1"/>
    </source>
</evidence>
<organism evidence="1 2">
    <name type="scientific">Adhaeretor mobilis</name>
    <dbReference type="NCBI Taxonomy" id="1930276"/>
    <lineage>
        <taxon>Bacteria</taxon>
        <taxon>Pseudomonadati</taxon>
        <taxon>Planctomycetota</taxon>
        <taxon>Planctomycetia</taxon>
        <taxon>Pirellulales</taxon>
        <taxon>Lacipirellulaceae</taxon>
        <taxon>Adhaeretor</taxon>
    </lineage>
</organism>
<sequence>MPRIATVFAFLPVLLTGQVTPAAQVYEYVGQPFSTASSPFTTADFVTGFVEFATAPVPMGTFDETDIVDYSFSAGPLTLAPSTPSSAASGTFTFNVDGEIESWLFTVSGFAPGSDVTLGELINTDWNGIDDGDDYAEIDDAGAGQAFNEQVPGTWNAIPEPSAGVCLLLALFLNWPRGRLHVGRSHRV</sequence>
<proteinExistence type="predicted"/>
<dbReference type="KEGG" id="amob:HG15A2_49450"/>
<keyword evidence="2" id="KW-1185">Reference proteome</keyword>
<dbReference type="Proteomes" id="UP000319852">
    <property type="component" value="Chromosome"/>
</dbReference>
<protein>
    <recommendedName>
        <fullName evidence="3">PEP-CTERM sorting domain-containing protein</fullName>
    </recommendedName>
</protein>
<gene>
    <name evidence="1" type="ORF">HG15A2_49450</name>
</gene>
<dbReference type="RefSeq" id="WP_145063816.1">
    <property type="nucleotide sequence ID" value="NZ_CP036263.1"/>
</dbReference>
<accession>A0A517N3M6</accession>
<name>A0A517N3M6_9BACT</name>
<evidence type="ECO:0000313" key="2">
    <source>
        <dbReference type="Proteomes" id="UP000319852"/>
    </source>
</evidence>
<dbReference type="AlphaFoldDB" id="A0A517N3M6"/>
<evidence type="ECO:0008006" key="3">
    <source>
        <dbReference type="Google" id="ProtNLM"/>
    </source>
</evidence>
<reference evidence="1 2" key="1">
    <citation type="submission" date="2019-02" db="EMBL/GenBank/DDBJ databases">
        <title>Deep-cultivation of Planctomycetes and their phenomic and genomic characterization uncovers novel biology.</title>
        <authorList>
            <person name="Wiegand S."/>
            <person name="Jogler M."/>
            <person name="Boedeker C."/>
            <person name="Pinto D."/>
            <person name="Vollmers J."/>
            <person name="Rivas-Marin E."/>
            <person name="Kohn T."/>
            <person name="Peeters S.H."/>
            <person name="Heuer A."/>
            <person name="Rast P."/>
            <person name="Oberbeckmann S."/>
            <person name="Bunk B."/>
            <person name="Jeske O."/>
            <person name="Meyerdierks A."/>
            <person name="Storesund J.E."/>
            <person name="Kallscheuer N."/>
            <person name="Luecker S."/>
            <person name="Lage O.M."/>
            <person name="Pohl T."/>
            <person name="Merkel B.J."/>
            <person name="Hornburger P."/>
            <person name="Mueller R.-W."/>
            <person name="Bruemmer F."/>
            <person name="Labrenz M."/>
            <person name="Spormann A.M."/>
            <person name="Op den Camp H."/>
            <person name="Overmann J."/>
            <person name="Amann R."/>
            <person name="Jetten M.S.M."/>
            <person name="Mascher T."/>
            <person name="Medema M.H."/>
            <person name="Devos D.P."/>
            <person name="Kaster A.-K."/>
            <person name="Ovreas L."/>
            <person name="Rohde M."/>
            <person name="Galperin M.Y."/>
            <person name="Jogler C."/>
        </authorList>
    </citation>
    <scope>NUCLEOTIDE SEQUENCE [LARGE SCALE GENOMIC DNA]</scope>
    <source>
        <strain evidence="1 2">HG15A2</strain>
    </source>
</reference>
<dbReference type="EMBL" id="CP036263">
    <property type="protein sequence ID" value="QDT01598.1"/>
    <property type="molecule type" value="Genomic_DNA"/>
</dbReference>